<dbReference type="PANTHER" id="PTHR43591">
    <property type="entry name" value="METHYLTRANSFERASE"/>
    <property type="match status" value="1"/>
</dbReference>
<dbReference type="STRING" id="2070753.A0A3A2ZVC7"/>
<name>A0A3A2ZVC7_9EURO</name>
<keyword evidence="2" id="KW-0489">Methyltransferase</keyword>
<dbReference type="GO" id="GO:0032259">
    <property type="term" value="P:methylation"/>
    <property type="evidence" value="ECO:0007669"/>
    <property type="project" value="UniProtKB-KW"/>
</dbReference>
<evidence type="ECO:0000313" key="3">
    <source>
        <dbReference type="Proteomes" id="UP000266188"/>
    </source>
</evidence>
<dbReference type="Proteomes" id="UP000266188">
    <property type="component" value="Unassembled WGS sequence"/>
</dbReference>
<evidence type="ECO:0000256" key="1">
    <source>
        <dbReference type="SAM" id="MobiDB-lite"/>
    </source>
</evidence>
<dbReference type="EMBL" id="MVGC01000050">
    <property type="protein sequence ID" value="RJE25337.1"/>
    <property type="molecule type" value="Genomic_DNA"/>
</dbReference>
<accession>A0A3A2ZVC7</accession>
<sequence>MAEVKSSTPALVDSSRDPTDIIVPDDDVDYPSDLVDNASETGSSTYSLSSSVVNYQYENGRRYHAYREGAYFAPNDEQEQARMDLLQHITRLMVGGELFLAPIGPNPGRILDLGTGTGNWAIHLADQFPKSTVIGIDLSPIQSDWAPPNCYFQVDDFESPWDFWDFSKPFDFIHAGNLAGSVKDFPHLLQQAKNTLNPGGWFEFVDFAPEPFADDDTLQGAPNLCEMSRFCNEASIKFGKKLRVTDSYKQWMIDAGFKDVKEHVYKVPMGRWPKDPKLKQIGEYHLVQMLESLEPYTLALLTRVLGWTTEEVQVLISGARSELLDRKLHMYSKLYFVYGRKDEAD</sequence>
<dbReference type="CDD" id="cd02440">
    <property type="entry name" value="AdoMet_MTases"/>
    <property type="match status" value="1"/>
</dbReference>
<evidence type="ECO:0000313" key="2">
    <source>
        <dbReference type="EMBL" id="RJE25337.1"/>
    </source>
</evidence>
<reference evidence="3" key="1">
    <citation type="submission" date="2017-02" db="EMBL/GenBank/DDBJ databases">
        <authorList>
            <person name="Tafer H."/>
            <person name="Lopandic K."/>
        </authorList>
    </citation>
    <scope>NUCLEOTIDE SEQUENCE [LARGE SCALE GENOMIC DNA]</scope>
    <source>
        <strain evidence="3">CBS 366.77</strain>
    </source>
</reference>
<dbReference type="GO" id="GO:0008168">
    <property type="term" value="F:methyltransferase activity"/>
    <property type="evidence" value="ECO:0007669"/>
    <property type="project" value="UniProtKB-KW"/>
</dbReference>
<protein>
    <submittedName>
        <fullName evidence="2">Methyltransferase</fullName>
    </submittedName>
</protein>
<dbReference type="AlphaFoldDB" id="A0A3A2ZVC7"/>
<gene>
    <name evidence="2" type="ORF">PHISCL_02300</name>
</gene>
<keyword evidence="3" id="KW-1185">Reference proteome</keyword>
<feature type="region of interest" description="Disordered" evidence="1">
    <location>
        <begin position="1"/>
        <end position="29"/>
    </location>
</feature>
<dbReference type="PANTHER" id="PTHR43591:SF24">
    <property type="entry name" value="2-METHOXY-6-POLYPRENYL-1,4-BENZOQUINOL METHYLASE, MITOCHONDRIAL"/>
    <property type="match status" value="1"/>
</dbReference>
<proteinExistence type="predicted"/>
<dbReference type="SUPFAM" id="SSF53335">
    <property type="entry name" value="S-adenosyl-L-methionine-dependent methyltransferases"/>
    <property type="match status" value="1"/>
</dbReference>
<keyword evidence="2" id="KW-0808">Transferase</keyword>
<dbReference type="Pfam" id="PF13489">
    <property type="entry name" value="Methyltransf_23"/>
    <property type="match status" value="1"/>
</dbReference>
<dbReference type="InterPro" id="IPR029063">
    <property type="entry name" value="SAM-dependent_MTases_sf"/>
</dbReference>
<dbReference type="OrthoDB" id="2013972at2759"/>
<comment type="caution">
    <text evidence="2">The sequence shown here is derived from an EMBL/GenBank/DDBJ whole genome shotgun (WGS) entry which is preliminary data.</text>
</comment>
<dbReference type="Gene3D" id="3.40.50.150">
    <property type="entry name" value="Vaccinia Virus protein VP39"/>
    <property type="match status" value="1"/>
</dbReference>
<organism evidence="2 3">
    <name type="scientific">Aspergillus sclerotialis</name>
    <dbReference type="NCBI Taxonomy" id="2070753"/>
    <lineage>
        <taxon>Eukaryota</taxon>
        <taxon>Fungi</taxon>
        <taxon>Dikarya</taxon>
        <taxon>Ascomycota</taxon>
        <taxon>Pezizomycotina</taxon>
        <taxon>Eurotiomycetes</taxon>
        <taxon>Eurotiomycetidae</taxon>
        <taxon>Eurotiales</taxon>
        <taxon>Aspergillaceae</taxon>
        <taxon>Aspergillus</taxon>
        <taxon>Aspergillus subgen. Polypaecilum</taxon>
    </lineage>
</organism>